<sequence length="522" mass="57725">MTRSARETGLAATWTYPIRAREFRPPGRSPRRGQDERLAAHPPDVGLKDLTPRPPHHRGDPGLPELVRKLAQPGCLLCREAAEAEERFFLWYLAESYLFPESLDHMIRAHGFCSPHTQAFLEDGIPSTIAYVYRFLAASALDAVETVEGPRAHGRELRYRIAALFPTASCLVCVRQNAHLTYVEQLLARLLRDRKVRPELPPSLAVCLPHLRALAPFLDQHALQLLATGLRECLAAADPRATRSWTWGTPPPPTPATPEICVADEHSTTLDAVRKVLATPGCAVCRAEAVAVGQYIAWLEREIHTAPNATWHSGLALCPSHGWQFARSAAEDAVTQLAVAVRLFWTERLAELAEALTAAPRGGLGRRWAFVRATIERRHGSRREAFLTAAAEALRSQRRTARTNADRAFRCAPCPVCQAAETARERTLSLITASLGDPGVQQAYNAGDGVCWRHLPGAVTRARSSEAALILHTARVRLSVLNWELEEYLRKQSWDTRHEARGPEGGAWQRAARLLSGVDQAP</sequence>
<evidence type="ECO:0000313" key="2">
    <source>
        <dbReference type="EMBL" id="QAA77193.1"/>
    </source>
</evidence>
<dbReference type="Proteomes" id="UP000287233">
    <property type="component" value="Chromosome"/>
</dbReference>
<name>A0A410FVZ4_BIPS1</name>
<protein>
    <submittedName>
        <fullName evidence="2">Uncharacterized protein</fullName>
    </submittedName>
</protein>
<dbReference type="AlphaFoldDB" id="A0A410FVZ4"/>
<gene>
    <name evidence="2" type="ORF">BIP78_1427</name>
</gene>
<reference evidence="3" key="1">
    <citation type="submission" date="2018-12" db="EMBL/GenBank/DDBJ databases">
        <title>Complete genome sequence of an uncultured bacterium of the candidate phylum Bipolaricaulota.</title>
        <authorList>
            <person name="Kadnikov V.V."/>
            <person name="Mardanov A.V."/>
            <person name="Beletsky A.V."/>
            <person name="Frank Y.A."/>
            <person name="Karnachuk O.V."/>
            <person name="Ravin N.V."/>
        </authorList>
    </citation>
    <scope>NUCLEOTIDE SEQUENCE [LARGE SCALE GENOMIC DNA]</scope>
</reference>
<evidence type="ECO:0000313" key="3">
    <source>
        <dbReference type="Proteomes" id="UP000287233"/>
    </source>
</evidence>
<evidence type="ECO:0000256" key="1">
    <source>
        <dbReference type="SAM" id="MobiDB-lite"/>
    </source>
</evidence>
<feature type="region of interest" description="Disordered" evidence="1">
    <location>
        <begin position="18"/>
        <end position="64"/>
    </location>
</feature>
<organism evidence="2 3">
    <name type="scientific">Bipolaricaulis sibiricus</name>
    <dbReference type="NCBI Taxonomy" id="2501609"/>
    <lineage>
        <taxon>Bacteria</taxon>
        <taxon>Candidatus Bipolaricaulota</taxon>
        <taxon>Candidatus Bipolaricaulia</taxon>
        <taxon>Candidatus Bipolaricaulales</taxon>
        <taxon>Candidatus Bipolaricaulaceae</taxon>
        <taxon>Candidatus Bipolaricaulis</taxon>
    </lineage>
</organism>
<dbReference type="KEGG" id="bih:BIP78_1427"/>
<dbReference type="EMBL" id="CP034928">
    <property type="protein sequence ID" value="QAA77193.1"/>
    <property type="molecule type" value="Genomic_DNA"/>
</dbReference>
<proteinExistence type="predicted"/>
<accession>A0A410FVZ4</accession>